<dbReference type="Gene3D" id="3.30.230.70">
    <property type="entry name" value="GHMP Kinase, N-terminal domain"/>
    <property type="match status" value="1"/>
</dbReference>
<dbReference type="GO" id="GO:0016075">
    <property type="term" value="P:rRNA catabolic process"/>
    <property type="evidence" value="ECO:0007669"/>
    <property type="project" value="TreeGrafter"/>
</dbReference>
<dbReference type="AlphaFoldDB" id="A0A151MPI6"/>
<gene>
    <name evidence="8" type="primary">EXOSC5</name>
    <name evidence="8" type="ORF">Y1Q_0017005</name>
</gene>
<dbReference type="Pfam" id="PF03725">
    <property type="entry name" value="RNase_PH_C"/>
    <property type="match status" value="1"/>
</dbReference>
<dbReference type="GO" id="GO:0005730">
    <property type="term" value="C:nucleolus"/>
    <property type="evidence" value="ECO:0007669"/>
    <property type="project" value="TreeGrafter"/>
</dbReference>
<evidence type="ECO:0000256" key="2">
    <source>
        <dbReference type="ARBA" id="ARBA00006678"/>
    </source>
</evidence>
<proteinExistence type="inferred from homology"/>
<organism evidence="8 9">
    <name type="scientific">Alligator mississippiensis</name>
    <name type="common">American alligator</name>
    <dbReference type="NCBI Taxonomy" id="8496"/>
    <lineage>
        <taxon>Eukaryota</taxon>
        <taxon>Metazoa</taxon>
        <taxon>Chordata</taxon>
        <taxon>Craniata</taxon>
        <taxon>Vertebrata</taxon>
        <taxon>Euteleostomi</taxon>
        <taxon>Archelosauria</taxon>
        <taxon>Archosauria</taxon>
        <taxon>Crocodylia</taxon>
        <taxon>Alligatoridae</taxon>
        <taxon>Alligatorinae</taxon>
        <taxon>Alligator</taxon>
    </lineage>
</organism>
<evidence type="ECO:0000259" key="6">
    <source>
        <dbReference type="Pfam" id="PF01138"/>
    </source>
</evidence>
<keyword evidence="3" id="KW-0698">rRNA processing</keyword>
<dbReference type="InterPro" id="IPR027408">
    <property type="entry name" value="PNPase/RNase_PH_dom_sf"/>
</dbReference>
<evidence type="ECO:0000313" key="9">
    <source>
        <dbReference type="Proteomes" id="UP000050525"/>
    </source>
</evidence>
<evidence type="ECO:0000256" key="3">
    <source>
        <dbReference type="ARBA" id="ARBA00022552"/>
    </source>
</evidence>
<evidence type="ECO:0000259" key="7">
    <source>
        <dbReference type="Pfam" id="PF03725"/>
    </source>
</evidence>
<dbReference type="EMBL" id="AKHW03005571">
    <property type="protein sequence ID" value="KYO26310.1"/>
    <property type="molecule type" value="Genomic_DNA"/>
</dbReference>
<keyword evidence="5" id="KW-0539">Nucleus</keyword>
<name>A0A151MPI6_ALLMI</name>
<dbReference type="InterPro" id="IPR050080">
    <property type="entry name" value="RNase_PH"/>
</dbReference>
<sequence length="200" mass="21005">MGSEPEPGCALRPFAVEQGLLSRPDGSAAFVQGDTSVLAGVYGPAEVRSSRESPERAALDVLLRPKVGLPGVLERSREQMVRRACEAALLGELHPRSSVTLVLQVVSDAGSLLSCCLNAACLALLDAGLPLRSLFCGVTCALAPDGAVALDPSARQEKEARAVLTFAFESTEKRLLLSTTRGACSAKEVEYVRDVHGTSV</sequence>
<evidence type="ECO:0000313" key="8">
    <source>
        <dbReference type="EMBL" id="KYO26310.1"/>
    </source>
</evidence>
<evidence type="ECO:0000256" key="4">
    <source>
        <dbReference type="ARBA" id="ARBA00022835"/>
    </source>
</evidence>
<dbReference type="InterPro" id="IPR015847">
    <property type="entry name" value="ExoRNase_PH_dom2"/>
</dbReference>
<dbReference type="SUPFAM" id="SSF55666">
    <property type="entry name" value="Ribonuclease PH domain 2-like"/>
    <property type="match status" value="1"/>
</dbReference>
<comment type="subcellular location">
    <subcellularLocation>
        <location evidence="1">Nucleus</location>
    </subcellularLocation>
</comment>
<dbReference type="CDD" id="cd11372">
    <property type="entry name" value="RNase_PH_RRP46"/>
    <property type="match status" value="1"/>
</dbReference>
<dbReference type="InterPro" id="IPR001247">
    <property type="entry name" value="ExoRNase_PH_dom1"/>
</dbReference>
<dbReference type="InterPro" id="IPR020568">
    <property type="entry name" value="Ribosomal_Su5_D2-typ_SF"/>
</dbReference>
<dbReference type="GO" id="GO:0000177">
    <property type="term" value="C:cytoplasmic exosome (RNase complex)"/>
    <property type="evidence" value="ECO:0007669"/>
    <property type="project" value="TreeGrafter"/>
</dbReference>
<keyword evidence="4" id="KW-0271">Exosome</keyword>
<evidence type="ECO:0000256" key="5">
    <source>
        <dbReference type="ARBA" id="ARBA00023242"/>
    </source>
</evidence>
<dbReference type="GO" id="GO:0003723">
    <property type="term" value="F:RNA binding"/>
    <property type="evidence" value="ECO:0007669"/>
    <property type="project" value="TreeGrafter"/>
</dbReference>
<dbReference type="GO" id="GO:0071028">
    <property type="term" value="P:nuclear mRNA surveillance"/>
    <property type="evidence" value="ECO:0007669"/>
    <property type="project" value="TreeGrafter"/>
</dbReference>
<dbReference type="PANTHER" id="PTHR11953:SF1">
    <property type="entry name" value="EXOSOME COMPLEX COMPONENT RRP46"/>
    <property type="match status" value="1"/>
</dbReference>
<dbReference type="GO" id="GO:0071051">
    <property type="term" value="P:poly(A)-dependent snoRNA 3'-end processing"/>
    <property type="evidence" value="ECO:0007669"/>
    <property type="project" value="TreeGrafter"/>
</dbReference>
<protein>
    <submittedName>
        <fullName evidence="8">Exosome complex component RRP46</fullName>
    </submittedName>
</protein>
<dbReference type="GO" id="GO:0006364">
    <property type="term" value="P:rRNA processing"/>
    <property type="evidence" value="ECO:0007669"/>
    <property type="project" value="UniProtKB-KW"/>
</dbReference>
<dbReference type="GO" id="GO:0034475">
    <property type="term" value="P:U4 snRNA 3'-end processing"/>
    <property type="evidence" value="ECO:0007669"/>
    <property type="project" value="TreeGrafter"/>
</dbReference>
<reference evidence="8 9" key="1">
    <citation type="journal article" date="2012" name="Genome Biol.">
        <title>Sequencing three crocodilian genomes to illuminate the evolution of archosaurs and amniotes.</title>
        <authorList>
            <person name="St John J.A."/>
            <person name="Braun E.L."/>
            <person name="Isberg S.R."/>
            <person name="Miles L.G."/>
            <person name="Chong A.Y."/>
            <person name="Gongora J."/>
            <person name="Dalzell P."/>
            <person name="Moran C."/>
            <person name="Bed'hom B."/>
            <person name="Abzhanov A."/>
            <person name="Burgess S.C."/>
            <person name="Cooksey A.M."/>
            <person name="Castoe T.A."/>
            <person name="Crawford N.G."/>
            <person name="Densmore L.D."/>
            <person name="Drew J.C."/>
            <person name="Edwards S.V."/>
            <person name="Faircloth B.C."/>
            <person name="Fujita M.K."/>
            <person name="Greenwold M.J."/>
            <person name="Hoffmann F.G."/>
            <person name="Howard J.M."/>
            <person name="Iguchi T."/>
            <person name="Janes D.E."/>
            <person name="Khan S.Y."/>
            <person name="Kohno S."/>
            <person name="de Koning A.J."/>
            <person name="Lance S.L."/>
            <person name="McCarthy F.M."/>
            <person name="McCormack J.E."/>
            <person name="Merchant M.E."/>
            <person name="Peterson D.G."/>
            <person name="Pollock D.D."/>
            <person name="Pourmand N."/>
            <person name="Raney B.J."/>
            <person name="Roessler K.A."/>
            <person name="Sanford J.R."/>
            <person name="Sawyer R.H."/>
            <person name="Schmidt C.J."/>
            <person name="Triplett E.W."/>
            <person name="Tuberville T.D."/>
            <person name="Venegas-Anaya M."/>
            <person name="Howard J.T."/>
            <person name="Jarvis E.D."/>
            <person name="Guillette L.J.Jr."/>
            <person name="Glenn T.C."/>
            <person name="Green R.E."/>
            <person name="Ray D.A."/>
        </authorList>
    </citation>
    <scope>NUCLEOTIDE SEQUENCE [LARGE SCALE GENOMIC DNA]</scope>
    <source>
        <strain evidence="8">KSC_2009_1</strain>
    </source>
</reference>
<feature type="domain" description="Exoribonuclease phosphorolytic" evidence="6">
    <location>
        <begin position="11"/>
        <end position="130"/>
    </location>
</feature>
<dbReference type="Pfam" id="PF01138">
    <property type="entry name" value="RNase_PH"/>
    <property type="match status" value="1"/>
</dbReference>
<feature type="domain" description="Exoribonuclease phosphorolytic" evidence="7">
    <location>
        <begin position="134"/>
        <end position="187"/>
    </location>
</feature>
<dbReference type="InterPro" id="IPR036345">
    <property type="entry name" value="ExoRNase_PH_dom2_sf"/>
</dbReference>
<dbReference type="GO" id="GO:0000176">
    <property type="term" value="C:nuclear exosome (RNase complex)"/>
    <property type="evidence" value="ECO:0007669"/>
    <property type="project" value="TreeGrafter"/>
</dbReference>
<dbReference type="Proteomes" id="UP000050525">
    <property type="component" value="Unassembled WGS sequence"/>
</dbReference>
<accession>A0A151MPI6</accession>
<dbReference type="eggNOG" id="KOG1069">
    <property type="taxonomic scope" value="Eukaryota"/>
</dbReference>
<keyword evidence="9" id="KW-1185">Reference proteome</keyword>
<comment type="caution">
    <text evidence="8">The sequence shown here is derived from an EMBL/GenBank/DDBJ whole genome shotgun (WGS) entry which is preliminary data.</text>
</comment>
<comment type="similarity">
    <text evidence="2">Belongs to the RNase PH family.</text>
</comment>
<dbReference type="PANTHER" id="PTHR11953">
    <property type="entry name" value="EXOSOME COMPLEX COMPONENT"/>
    <property type="match status" value="1"/>
</dbReference>
<evidence type="ECO:0000256" key="1">
    <source>
        <dbReference type="ARBA" id="ARBA00004123"/>
    </source>
</evidence>
<dbReference type="SUPFAM" id="SSF54211">
    <property type="entry name" value="Ribosomal protein S5 domain 2-like"/>
    <property type="match status" value="1"/>
</dbReference>
<dbReference type="STRING" id="8496.A0A151MPI6"/>